<evidence type="ECO:0000313" key="1">
    <source>
        <dbReference type="EMBL" id="CAJ1935634.1"/>
    </source>
</evidence>
<sequence>MANSIKQGDILRLEVSPKYAGITVLPNGDEGNDKNFPTNLYSVAELFLRLGMVPNAVNLKTATDKLLEMYEGPPKDSITMGQASVCFKCGHVGIGKNFDESRKTPGPCANCNETNQINWVMIKRPDGSVLPWMEASAMSTEQETKLKEKEKEDLADRRAAVEARVAAALKERDNTKVVKG</sequence>
<reference evidence="1" key="1">
    <citation type="submission" date="2023-08" db="EMBL/GenBank/DDBJ databases">
        <authorList>
            <person name="Audoor S."/>
            <person name="Bilcke G."/>
        </authorList>
    </citation>
    <scope>NUCLEOTIDE SEQUENCE</scope>
</reference>
<dbReference type="EMBL" id="CAKOGP040000491">
    <property type="protein sequence ID" value="CAJ1935634.1"/>
    <property type="molecule type" value="Genomic_DNA"/>
</dbReference>
<dbReference type="Proteomes" id="UP001295423">
    <property type="component" value="Unassembled WGS sequence"/>
</dbReference>
<organism evidence="1 2">
    <name type="scientific">Cylindrotheca closterium</name>
    <dbReference type="NCBI Taxonomy" id="2856"/>
    <lineage>
        <taxon>Eukaryota</taxon>
        <taxon>Sar</taxon>
        <taxon>Stramenopiles</taxon>
        <taxon>Ochrophyta</taxon>
        <taxon>Bacillariophyta</taxon>
        <taxon>Bacillariophyceae</taxon>
        <taxon>Bacillariophycidae</taxon>
        <taxon>Bacillariales</taxon>
        <taxon>Bacillariaceae</taxon>
        <taxon>Cylindrotheca</taxon>
    </lineage>
</organism>
<comment type="caution">
    <text evidence="1">The sequence shown here is derived from an EMBL/GenBank/DDBJ whole genome shotgun (WGS) entry which is preliminary data.</text>
</comment>
<keyword evidence="2" id="KW-1185">Reference proteome</keyword>
<proteinExistence type="predicted"/>
<accession>A0AAD2CKM8</accession>
<gene>
    <name evidence="1" type="ORF">CYCCA115_LOCUS4841</name>
</gene>
<evidence type="ECO:0000313" key="2">
    <source>
        <dbReference type="Proteomes" id="UP001295423"/>
    </source>
</evidence>
<protein>
    <submittedName>
        <fullName evidence="1">Uncharacterized protein</fullName>
    </submittedName>
</protein>
<name>A0AAD2CKM8_9STRA</name>
<dbReference type="AlphaFoldDB" id="A0AAD2CKM8"/>